<dbReference type="EnsemblPlants" id="OBART05G14630.1">
    <property type="protein sequence ID" value="OBART05G14630.1"/>
    <property type="gene ID" value="OBART05G14630"/>
</dbReference>
<organism evidence="1">
    <name type="scientific">Oryza barthii</name>
    <dbReference type="NCBI Taxonomy" id="65489"/>
    <lineage>
        <taxon>Eukaryota</taxon>
        <taxon>Viridiplantae</taxon>
        <taxon>Streptophyta</taxon>
        <taxon>Embryophyta</taxon>
        <taxon>Tracheophyta</taxon>
        <taxon>Spermatophyta</taxon>
        <taxon>Magnoliopsida</taxon>
        <taxon>Liliopsida</taxon>
        <taxon>Poales</taxon>
        <taxon>Poaceae</taxon>
        <taxon>BOP clade</taxon>
        <taxon>Oryzoideae</taxon>
        <taxon>Oryzeae</taxon>
        <taxon>Oryzinae</taxon>
        <taxon>Oryza</taxon>
    </lineage>
</organism>
<keyword evidence="2" id="KW-1185">Reference proteome</keyword>
<accession>A0A0D3G719</accession>
<reference evidence="1" key="2">
    <citation type="submission" date="2015-03" db="UniProtKB">
        <authorList>
            <consortium name="EnsemblPlants"/>
        </authorList>
    </citation>
    <scope>IDENTIFICATION</scope>
</reference>
<evidence type="ECO:0000313" key="2">
    <source>
        <dbReference type="Proteomes" id="UP000026960"/>
    </source>
</evidence>
<dbReference type="HOGENOM" id="CLU_180335_0_0_1"/>
<name>A0A0D3G719_9ORYZ</name>
<sequence>MAGNEEDTVDFFSQSYTHHLAAAIDAFKYGFSQGSSGQAGFGAGFHFRGRGSGGLDLYSQTDAFPEFASYQQILQSAGHGLPPIHLAVDPPSPRRALLARG</sequence>
<dbReference type="Proteomes" id="UP000026960">
    <property type="component" value="Chromosome 5"/>
</dbReference>
<dbReference type="Gramene" id="OBART05G14630.1">
    <property type="protein sequence ID" value="OBART05G14630.1"/>
    <property type="gene ID" value="OBART05G14630"/>
</dbReference>
<dbReference type="AlphaFoldDB" id="A0A0D3G719"/>
<protein>
    <submittedName>
        <fullName evidence="1">Uncharacterized protein</fullName>
    </submittedName>
</protein>
<dbReference type="PaxDb" id="65489-OBART05G14630.1"/>
<proteinExistence type="predicted"/>
<evidence type="ECO:0000313" key="1">
    <source>
        <dbReference type="EnsemblPlants" id="OBART05G14630.1"/>
    </source>
</evidence>
<reference evidence="1" key="1">
    <citation type="journal article" date="2009" name="Rice">
        <title>De Novo Next Generation Sequencing of Plant Genomes.</title>
        <authorList>
            <person name="Rounsley S."/>
            <person name="Marri P.R."/>
            <person name="Yu Y."/>
            <person name="He R."/>
            <person name="Sisneros N."/>
            <person name="Goicoechea J.L."/>
            <person name="Lee S.J."/>
            <person name="Angelova A."/>
            <person name="Kudrna D."/>
            <person name="Luo M."/>
            <person name="Affourtit J."/>
            <person name="Desany B."/>
            <person name="Knight J."/>
            <person name="Niazi F."/>
            <person name="Egholm M."/>
            <person name="Wing R.A."/>
        </authorList>
    </citation>
    <scope>NUCLEOTIDE SEQUENCE [LARGE SCALE GENOMIC DNA]</scope>
    <source>
        <strain evidence="1">cv. IRGC 105608</strain>
    </source>
</reference>